<reference evidence="8" key="1">
    <citation type="journal article" date="2019" name="Int. J. Syst. Evol. Microbiol.">
        <title>The Global Catalogue of Microorganisms (GCM) 10K type strain sequencing project: providing services to taxonomists for standard genome sequencing and annotation.</title>
        <authorList>
            <consortium name="The Broad Institute Genomics Platform"/>
            <consortium name="The Broad Institute Genome Sequencing Center for Infectious Disease"/>
            <person name="Wu L."/>
            <person name="Ma J."/>
        </authorList>
    </citation>
    <scope>NUCLEOTIDE SEQUENCE [LARGE SCALE GENOMIC DNA]</scope>
    <source>
        <strain evidence="8">JCM 1405</strain>
    </source>
</reference>
<dbReference type="RefSeq" id="WP_343769982.1">
    <property type="nucleotide sequence ID" value="NZ_BAAACF010000003.1"/>
</dbReference>
<evidence type="ECO:0000256" key="4">
    <source>
        <dbReference type="ARBA" id="ARBA00030762"/>
    </source>
</evidence>
<dbReference type="InterPro" id="IPR011051">
    <property type="entry name" value="RmlC_Cupin_sf"/>
</dbReference>
<dbReference type="InterPro" id="IPR049071">
    <property type="entry name" value="MPI_cupin_dom"/>
</dbReference>
<dbReference type="InterPro" id="IPR046457">
    <property type="entry name" value="PMI_typeI_cat"/>
</dbReference>
<sequence>MFYPMFFKPIYKENVWGGIKLNQLYNRKSPYEYTGENWDVAAHEKGMSIIENGEFEEKTLKEIMEKYPQEILGEELKDMEKFPLLIKLIHAEENLSVQVHPNDRYAMLYENGQLGKCEMWYVLHAKEGAKLVFGIKDGSTKEDFKKAIEKGQVKEYLKEIEVRRGDVLNIPAGRLHAIGAGIILVEVQQNSDLVYRVYDWGRLGLDGKPRELHVEKALDVINFKEDNSHKVQGLSIDLGEAKIKYLIANSYFAVEEIILKGSYVIKGYSKKFIIYTCIEGECTIIYKGEKYLLEMGRSVFMPAILEEWEIEGDVTLLKSYVPNIYEDFITPLKNFGYSDEEINRYVSIEHM</sequence>
<dbReference type="Pfam" id="PF20511">
    <property type="entry name" value="PMI_typeI_cat"/>
    <property type="match status" value="1"/>
</dbReference>
<evidence type="ECO:0000256" key="3">
    <source>
        <dbReference type="ARBA" id="ARBA00029741"/>
    </source>
</evidence>
<feature type="domain" description="Phosphomannose isomerase type I catalytic" evidence="5">
    <location>
        <begin position="7"/>
        <end position="106"/>
    </location>
</feature>
<dbReference type="Pfam" id="PF21621">
    <property type="entry name" value="MPI_cupin_dom"/>
    <property type="match status" value="1"/>
</dbReference>
<evidence type="ECO:0000259" key="6">
    <source>
        <dbReference type="Pfam" id="PF21621"/>
    </source>
</evidence>
<protein>
    <recommendedName>
        <fullName evidence="3">Phosphohexomutase</fullName>
    </recommendedName>
    <alternativeName>
        <fullName evidence="4">Phosphomannose isomerase</fullName>
    </alternativeName>
</protein>
<organism evidence="7 8">
    <name type="scientific">Clostridium malenominatum</name>
    <dbReference type="NCBI Taxonomy" id="1539"/>
    <lineage>
        <taxon>Bacteria</taxon>
        <taxon>Bacillati</taxon>
        <taxon>Bacillota</taxon>
        <taxon>Clostridia</taxon>
        <taxon>Eubacteriales</taxon>
        <taxon>Clostridiaceae</taxon>
        <taxon>Clostridium</taxon>
    </lineage>
</organism>
<dbReference type="PANTHER" id="PTHR42742:SF3">
    <property type="entry name" value="FRUCTOKINASE"/>
    <property type="match status" value="1"/>
</dbReference>
<evidence type="ECO:0000313" key="8">
    <source>
        <dbReference type="Proteomes" id="UP001500339"/>
    </source>
</evidence>
<dbReference type="SUPFAM" id="SSF51182">
    <property type="entry name" value="RmlC-like cupins"/>
    <property type="match status" value="1"/>
</dbReference>
<evidence type="ECO:0000256" key="1">
    <source>
        <dbReference type="ARBA" id="ARBA00022723"/>
    </source>
</evidence>
<accession>A0ABP3U8I8</accession>
<dbReference type="InterPro" id="IPR014628">
    <property type="entry name" value="Man6P_isomerase_Firm_short"/>
</dbReference>
<keyword evidence="8" id="KW-1185">Reference proteome</keyword>
<feature type="domain" description="Mannose-6-phosphate isomerase cupin" evidence="6">
    <location>
        <begin position="243"/>
        <end position="321"/>
    </location>
</feature>
<dbReference type="GO" id="GO:0016853">
    <property type="term" value="F:isomerase activity"/>
    <property type="evidence" value="ECO:0007669"/>
    <property type="project" value="UniProtKB-KW"/>
</dbReference>
<name>A0ABP3U8I8_9CLOT</name>
<dbReference type="Proteomes" id="UP001500339">
    <property type="component" value="Unassembled WGS sequence"/>
</dbReference>
<keyword evidence="7" id="KW-0413">Isomerase</keyword>
<keyword evidence="2" id="KW-0862">Zinc</keyword>
<evidence type="ECO:0000256" key="2">
    <source>
        <dbReference type="ARBA" id="ARBA00022833"/>
    </source>
</evidence>
<evidence type="ECO:0000259" key="5">
    <source>
        <dbReference type="Pfam" id="PF20511"/>
    </source>
</evidence>
<dbReference type="PIRSF" id="PIRSF036894">
    <property type="entry name" value="PMI_Firm_short"/>
    <property type="match status" value="1"/>
</dbReference>
<dbReference type="CDD" id="cd07010">
    <property type="entry name" value="cupin_PMI_type_I_N_bac"/>
    <property type="match status" value="1"/>
</dbReference>
<comment type="caution">
    <text evidence="7">The sequence shown here is derived from an EMBL/GenBank/DDBJ whole genome shotgun (WGS) entry which is preliminary data.</text>
</comment>
<gene>
    <name evidence="7" type="ORF">GCM10008905_23880</name>
</gene>
<proteinExistence type="predicted"/>
<dbReference type="Gene3D" id="2.60.120.10">
    <property type="entry name" value="Jelly Rolls"/>
    <property type="match status" value="2"/>
</dbReference>
<dbReference type="InterPro" id="IPR051804">
    <property type="entry name" value="Carb_Metab_Reg_Kinase/Isom"/>
</dbReference>
<dbReference type="EMBL" id="BAAACF010000003">
    <property type="protein sequence ID" value="GAA0726901.1"/>
    <property type="molecule type" value="Genomic_DNA"/>
</dbReference>
<dbReference type="InterPro" id="IPR014710">
    <property type="entry name" value="RmlC-like_jellyroll"/>
</dbReference>
<dbReference type="PANTHER" id="PTHR42742">
    <property type="entry name" value="TRANSCRIPTIONAL REPRESSOR MPRA"/>
    <property type="match status" value="1"/>
</dbReference>
<evidence type="ECO:0000313" key="7">
    <source>
        <dbReference type="EMBL" id="GAA0726901.1"/>
    </source>
</evidence>
<keyword evidence="1" id="KW-0479">Metal-binding</keyword>